<name>A0A1S1N3A3_9MYCO</name>
<dbReference type="InterPro" id="IPR024344">
    <property type="entry name" value="MDMPI_metal-binding"/>
</dbReference>
<accession>A0A1S1N3A3</accession>
<reference evidence="3 4" key="1">
    <citation type="submission" date="2016-10" db="EMBL/GenBank/DDBJ databases">
        <title>Genome sequence of Mycobacterium talmonii.</title>
        <authorList>
            <person name="Greninger A.L."/>
            <person name="Elliott B."/>
            <person name="Vasireddy S."/>
            <person name="Vasireddy R."/>
        </authorList>
    </citation>
    <scope>NUCLEOTIDE SEQUENCE [LARGE SCALE GENOMIC DNA]</scope>
    <source>
        <strain evidence="4">NE-TNMC-100812</strain>
    </source>
</reference>
<organism evidence="3 4">
    <name type="scientific">Mycobacterium talmoniae</name>
    <dbReference type="NCBI Taxonomy" id="1858794"/>
    <lineage>
        <taxon>Bacteria</taxon>
        <taxon>Bacillati</taxon>
        <taxon>Actinomycetota</taxon>
        <taxon>Actinomycetes</taxon>
        <taxon>Mycobacteriales</taxon>
        <taxon>Mycobacteriaceae</taxon>
        <taxon>Mycobacterium</taxon>
    </lineage>
</organism>
<dbReference type="NCBIfam" id="TIGR03083">
    <property type="entry name" value="maleylpyruvate isomerase family mycothiol-dependent enzyme"/>
    <property type="match status" value="1"/>
</dbReference>
<dbReference type="InterPro" id="IPR017517">
    <property type="entry name" value="Maleyloyr_isom"/>
</dbReference>
<protein>
    <recommendedName>
        <fullName evidence="5">Mycothiol-dependent maleylpyruvate isomerase metal-binding domain-containing protein</fullName>
    </recommendedName>
</protein>
<dbReference type="GO" id="GO:0046872">
    <property type="term" value="F:metal ion binding"/>
    <property type="evidence" value="ECO:0007669"/>
    <property type="project" value="InterPro"/>
</dbReference>
<dbReference type="GO" id="GO:0005886">
    <property type="term" value="C:plasma membrane"/>
    <property type="evidence" value="ECO:0007669"/>
    <property type="project" value="TreeGrafter"/>
</dbReference>
<feature type="domain" description="Mycothiol-dependent maleylpyruvate isomerase metal-binding" evidence="2">
    <location>
        <begin position="6"/>
        <end position="130"/>
    </location>
</feature>
<evidence type="ECO:0000259" key="2">
    <source>
        <dbReference type="Pfam" id="PF11716"/>
    </source>
</evidence>
<evidence type="ECO:0000313" key="4">
    <source>
        <dbReference type="Proteomes" id="UP000179734"/>
    </source>
</evidence>
<dbReference type="InterPro" id="IPR034660">
    <property type="entry name" value="DinB/YfiT-like"/>
</dbReference>
<comment type="caution">
    <text evidence="3">The sequence shown here is derived from an EMBL/GenBank/DDBJ whole genome shotgun (WGS) entry which is preliminary data.</text>
</comment>
<evidence type="ECO:0000259" key="1">
    <source>
        <dbReference type="Pfam" id="PF07398"/>
    </source>
</evidence>
<dbReference type="AlphaFoldDB" id="A0A1S1N3A3"/>
<dbReference type="Proteomes" id="UP000179734">
    <property type="component" value="Unassembled WGS sequence"/>
</dbReference>
<dbReference type="PANTHER" id="PTHR40758">
    <property type="entry name" value="CONSERVED PROTEIN"/>
    <property type="match status" value="1"/>
</dbReference>
<evidence type="ECO:0000313" key="3">
    <source>
        <dbReference type="EMBL" id="OHU95678.1"/>
    </source>
</evidence>
<dbReference type="EMBL" id="MLQM01000183">
    <property type="protein sequence ID" value="OHU95678.1"/>
    <property type="molecule type" value="Genomic_DNA"/>
</dbReference>
<proteinExistence type="predicted"/>
<feature type="domain" description="MDMPI C-terminal" evidence="1">
    <location>
        <begin position="142"/>
        <end position="243"/>
    </location>
</feature>
<dbReference type="PANTHER" id="PTHR40758:SF1">
    <property type="entry name" value="CONSERVED PROTEIN"/>
    <property type="match status" value="1"/>
</dbReference>
<dbReference type="Pfam" id="PF07398">
    <property type="entry name" value="MDMPI_C"/>
    <property type="match status" value="1"/>
</dbReference>
<sequence length="251" mass="27439">MDFAAALLNENRAFGELVRAGDPATPIPTCPEWTLKQLFRHVGRGERWAAQIVTERRDDYLDPRTIEGGKPPEDLDGAIDWLYDGSRQLVDAVEQSGPDTPVWTFLGPRPAGWWLRRRCHEILLHRADAALALGQSFTAAPELAADGLSELLDLTTALAGARGRPLSLAADQTVHLHATDPGLGEQGEWTISAADGRLRWAHSHGKGSVAVRGSATDLLLAVSRRVLVTDTEAEVFGDVTVWQNWLDHTAF</sequence>
<dbReference type="InterPro" id="IPR010872">
    <property type="entry name" value="MDMPI_C-term_domain"/>
</dbReference>
<dbReference type="Pfam" id="PF11716">
    <property type="entry name" value="MDMPI_N"/>
    <property type="match status" value="1"/>
</dbReference>
<dbReference type="RefSeq" id="WP_071029257.1">
    <property type="nucleotide sequence ID" value="NZ_MLQM01000183.1"/>
</dbReference>
<keyword evidence="4" id="KW-1185">Reference proteome</keyword>
<gene>
    <name evidence="3" type="ORF">BKN37_22995</name>
</gene>
<evidence type="ECO:0008006" key="5">
    <source>
        <dbReference type="Google" id="ProtNLM"/>
    </source>
</evidence>
<dbReference type="SUPFAM" id="SSF109854">
    <property type="entry name" value="DinB/YfiT-like putative metalloenzymes"/>
    <property type="match status" value="1"/>
</dbReference>